<accession>A0A0G2EWA9</accession>
<feature type="region of interest" description="Disordered" evidence="1">
    <location>
        <begin position="128"/>
        <end position="149"/>
    </location>
</feature>
<proteinExistence type="predicted"/>
<reference evidence="2 3" key="2">
    <citation type="submission" date="2015-05" db="EMBL/GenBank/DDBJ databases">
        <title>Distinctive expansion of gene families associated with plant cell wall degradation and secondary metabolism in the genomes of grapevine trunk pathogens.</title>
        <authorList>
            <person name="Lawrence D.P."/>
            <person name="Travadon R."/>
            <person name="Rolshausen P.E."/>
            <person name="Baumgartner K."/>
        </authorList>
    </citation>
    <scope>NUCLEOTIDE SEQUENCE [LARGE SCALE GENOMIC DNA]</scope>
    <source>
        <strain evidence="2">DS831</strain>
    </source>
</reference>
<dbReference type="EMBL" id="LAQI01000032">
    <property type="protein sequence ID" value="KKY26366.1"/>
    <property type="molecule type" value="Genomic_DNA"/>
</dbReference>
<comment type="caution">
    <text evidence="2">The sequence shown here is derived from an EMBL/GenBank/DDBJ whole genome shotgun (WGS) entry which is preliminary data.</text>
</comment>
<reference evidence="2 3" key="1">
    <citation type="submission" date="2015-03" db="EMBL/GenBank/DDBJ databases">
        <authorList>
            <person name="Morales-Cruz A."/>
            <person name="Amrine K.C."/>
            <person name="Cantu D."/>
        </authorList>
    </citation>
    <scope>NUCLEOTIDE SEQUENCE [LARGE SCALE GENOMIC DNA]</scope>
    <source>
        <strain evidence="2">DS831</strain>
    </source>
</reference>
<dbReference type="AlphaFoldDB" id="A0A0G2EWA9"/>
<organism evidence="2 3">
    <name type="scientific">Diplodia seriata</name>
    <dbReference type="NCBI Taxonomy" id="420778"/>
    <lineage>
        <taxon>Eukaryota</taxon>
        <taxon>Fungi</taxon>
        <taxon>Dikarya</taxon>
        <taxon>Ascomycota</taxon>
        <taxon>Pezizomycotina</taxon>
        <taxon>Dothideomycetes</taxon>
        <taxon>Dothideomycetes incertae sedis</taxon>
        <taxon>Botryosphaeriales</taxon>
        <taxon>Botryosphaeriaceae</taxon>
        <taxon>Diplodia</taxon>
    </lineage>
</organism>
<dbReference type="Proteomes" id="UP000034182">
    <property type="component" value="Unassembled WGS sequence"/>
</dbReference>
<sequence>MSPPSKFVQGVDRLLGALSKGTPPAVDRILSGLITGGQRAFPPRKFDYEIGCRLDWAHIGVRRVHMQANLNAKCRWMREMASPKMKAKYHDLSWADFETAADRPDYETALASLRHQLMANYLTKAGPFLGETPAVQEPKGKKGKKGKKP</sequence>
<protein>
    <submittedName>
        <fullName evidence="2">Uncharacterized protein</fullName>
    </submittedName>
</protein>
<gene>
    <name evidence="2" type="ORF">UCDDS831_g01441</name>
</gene>
<evidence type="ECO:0000313" key="3">
    <source>
        <dbReference type="Proteomes" id="UP000034182"/>
    </source>
</evidence>
<evidence type="ECO:0000313" key="2">
    <source>
        <dbReference type="EMBL" id="KKY26366.1"/>
    </source>
</evidence>
<evidence type="ECO:0000256" key="1">
    <source>
        <dbReference type="SAM" id="MobiDB-lite"/>
    </source>
</evidence>
<name>A0A0G2EWA9_9PEZI</name>